<proteinExistence type="predicted"/>
<protein>
    <recommendedName>
        <fullName evidence="3">DUF4377 domain-containing protein</fullName>
    </recommendedName>
</protein>
<dbReference type="Proteomes" id="UP000018234">
    <property type="component" value="Unassembled WGS sequence"/>
</dbReference>
<dbReference type="RefSeq" id="WP_023577695.1">
    <property type="nucleotide sequence ID" value="NZ_AVFO01000058.1"/>
</dbReference>
<organism evidence="1 2">
    <name type="scientific">Flavobacterium saliperosum S13</name>
    <dbReference type="NCBI Taxonomy" id="1341155"/>
    <lineage>
        <taxon>Bacteria</taxon>
        <taxon>Pseudomonadati</taxon>
        <taxon>Bacteroidota</taxon>
        <taxon>Flavobacteriia</taxon>
        <taxon>Flavobacteriales</taxon>
        <taxon>Flavobacteriaceae</taxon>
        <taxon>Flavobacterium</taxon>
    </lineage>
</organism>
<evidence type="ECO:0008006" key="3">
    <source>
        <dbReference type="Google" id="ProtNLM"/>
    </source>
</evidence>
<evidence type="ECO:0000313" key="2">
    <source>
        <dbReference type="Proteomes" id="UP000018234"/>
    </source>
</evidence>
<dbReference type="EMBL" id="AVFO01000058">
    <property type="protein sequence ID" value="ESU21269.1"/>
    <property type="molecule type" value="Genomic_DNA"/>
</dbReference>
<comment type="caution">
    <text evidence="1">The sequence shown here is derived from an EMBL/GenBank/DDBJ whole genome shotgun (WGS) entry which is preliminary data.</text>
</comment>
<accession>A0ABN0QD57</accession>
<name>A0ABN0QD57_9FLAO</name>
<gene>
    <name evidence="1" type="ORF">FSS13T_27260</name>
</gene>
<evidence type="ECO:0000313" key="1">
    <source>
        <dbReference type="EMBL" id="ESU21269.1"/>
    </source>
</evidence>
<keyword evidence="2" id="KW-1185">Reference proteome</keyword>
<sequence length="121" mass="14103">MLSKKNLSKIILLVILISVVVVFVKGYQTNNEIKKNGVDGICKFMYCKQFPKTTEANFAYYIEGKLYKNSFSSCPDNYENLEGHYFEMRYLKEDPNKFIVDFAKEIIDTVKIRSSGFKLQK</sequence>
<reference evidence="1 2" key="1">
    <citation type="submission" date="2013-08" db="EMBL/GenBank/DDBJ databases">
        <title>Flavobacterium saliperosum type strain genome sequencing.</title>
        <authorList>
            <person name="Lee K."/>
            <person name="Yi H."/>
            <person name="Park S."/>
            <person name="Chun J."/>
        </authorList>
    </citation>
    <scope>NUCLEOTIDE SEQUENCE [LARGE SCALE GENOMIC DNA]</scope>
    <source>
        <strain evidence="1 2">S13</strain>
    </source>
</reference>